<dbReference type="PROSITE" id="PS50157">
    <property type="entry name" value="ZINC_FINGER_C2H2_2"/>
    <property type="match status" value="14"/>
</dbReference>
<gene>
    <name evidence="12" type="primary">hang</name>
    <name evidence="12" type="ORF">Bhyg_10190</name>
</gene>
<evidence type="ECO:0000259" key="11">
    <source>
        <dbReference type="PROSITE" id="PS51915"/>
    </source>
</evidence>
<name>A0A9Q0MUP5_9DIPT</name>
<feature type="region of interest" description="Disordered" evidence="9">
    <location>
        <begin position="538"/>
        <end position="569"/>
    </location>
</feature>
<dbReference type="OrthoDB" id="6077919at2759"/>
<dbReference type="SUPFAM" id="SSF57716">
    <property type="entry name" value="Glucocorticoid receptor-like (DNA-binding domain)"/>
    <property type="match status" value="1"/>
</dbReference>
<dbReference type="InterPro" id="IPR013087">
    <property type="entry name" value="Znf_C2H2_type"/>
</dbReference>
<feature type="domain" description="C2H2-type" evidence="10">
    <location>
        <begin position="1253"/>
        <end position="1281"/>
    </location>
</feature>
<feature type="domain" description="C2H2-type" evidence="10">
    <location>
        <begin position="821"/>
        <end position="848"/>
    </location>
</feature>
<feature type="region of interest" description="Disordered" evidence="9">
    <location>
        <begin position="1361"/>
        <end position="1430"/>
    </location>
</feature>
<evidence type="ECO:0000256" key="1">
    <source>
        <dbReference type="ARBA" id="ARBA00004123"/>
    </source>
</evidence>
<feature type="region of interest" description="Disordered" evidence="9">
    <location>
        <begin position="136"/>
        <end position="206"/>
    </location>
</feature>
<dbReference type="GO" id="GO:0008270">
    <property type="term" value="F:zinc ion binding"/>
    <property type="evidence" value="ECO:0007669"/>
    <property type="project" value="UniProtKB-UniRule"/>
</dbReference>
<evidence type="ECO:0000256" key="8">
    <source>
        <dbReference type="PROSITE-ProRule" id="PRU01263"/>
    </source>
</evidence>
<feature type="compositionally biased region" description="Acidic residues" evidence="9">
    <location>
        <begin position="188"/>
        <end position="199"/>
    </location>
</feature>
<feature type="binding site" evidence="8">
    <location>
        <position position="11"/>
    </location>
    <ligand>
        <name>Zn(2+)</name>
        <dbReference type="ChEBI" id="CHEBI:29105"/>
    </ligand>
</feature>
<keyword evidence="5 8" id="KW-0862">Zinc</keyword>
<feature type="region of interest" description="Disordered" evidence="9">
    <location>
        <begin position="771"/>
        <end position="798"/>
    </location>
</feature>
<sequence length="1430" mass="163832">MTESLVRRGGCRLCLAPDSECVPIFATAAADKEPLSSKIQACVNIKIYQGDRLSSRVCHACISYLNSWQSFKNRCYAAQKKQRGMLDTFLAKERARIKSASQQQNPQQTPPSANSQRQIDSYRHQLEQQRILKDALSQPSGSSANKNAQNNIDVSFIKSEPVDDMQNETGVDDDEDVDPSQFLARDNDDGDELATEEEGGGGPPILTSLGLTHINHVNPYSFLSTELGNEVQSETETSGNATTFTLANFRRPGSQPCCTVCNMKFSNRANARRHERNIHGIKADILTSTPHAPIRPIQQMHTVMRPIMRPIMRTMQKKKKVIPPIVYDYTKPELYREFLTDSKLYFIKRHIDFLEQYQNMRCTCCNRDFPTYKTFMVHMRKRYDTLSRNLCFKCLKQFQSKALFVAHLKKKNCLNLYKVYCADDTVSKEPLPPIQTRVGTKEIIANKVYGCKLCSKTFRLKMDFRGHVYEAHGDVQKKETIGPECGFCKNVFEDASVRRRHYNNMECIVFLICGTCDEKFDNLSAYIDHVYAEHLKPNPDGSIPPMPTDAMSSSEFNSSNDQDPTSPSLQSYASLKYPQNCKVCGKQYNNYYNVLRHMESKHPFQLPDTYRCEPCDIGYPRQTELREHMFKMHGVTMPKIKRESFTCRICLMTFDNKDVWIEHQAVNHSQFYCSQCDMETESKEELEAHLETHTKLKMFTCTVCYHSFHTERGLETHLAVMHQMKKEDMPEANGTTKIEEGMDIDGEFNLNDDDDDEGALEIAADVHVNGETEGDFENGTFDDDYEDDDGNTADNDETIENPAKRMKLKVETEDPEIANLISCPLCPERFNGKIALSNHMRSHAAAMPQQLYGNAGKLNIVKRTGHVSNRMRCRICQKRIHTKIGFKRHMLVVHQVRDCVFIKCKICPAEFSNDKGLKVHMFRTHNVTVQQMQNDPSLRSTPNKESTTGSNLPKILPKIAPKLMFECDICHTVYRNHEQLSSHRSVVHGASTPALNNTNENLDVEDIQEPILPVPEAWWQCRYCDETFNASKKLTIHMNSHEEHDNTDNTCKDCGNVYCSRKSLWVHRHKKHPRLPNPSTCELCAKVFFDKTELYYHLKTHSNDDVYSQLQELHQELENDPTVKIENTQPSNYGGTEEDLNCHICGQRFHDKRVLSKHLRSHETDNSALHTMLDVDEENGSDYSYPSYQGQMVDGQFACDMCPKTFPLINALKVHRGWHFRSPDGRQVTDPTNIWQPDVPQSKFKRTKAANPPTCPYCNSTFASGNNLRRHIVEVHKRNEAKMMRENGTVSETVFIEKELECQLCAITFSNRPEWVDHKINHARTMKPSTTFEWGCEICGKVFTRKERLLAHMVIHLSGKDEGSVHSADQSEIGGENSRSSMSSQSHSQQSQESSSINQRIQQIHQQQLMKQQHPLATHSQNIKPEEQSE</sequence>
<feature type="domain" description="C2H2-type" evidence="10">
    <location>
        <begin position="671"/>
        <end position="698"/>
    </location>
</feature>
<feature type="compositionally biased region" description="Polar residues" evidence="9">
    <location>
        <begin position="550"/>
        <end position="569"/>
    </location>
</feature>
<feature type="non-terminal residue" evidence="12">
    <location>
        <position position="1"/>
    </location>
</feature>
<evidence type="ECO:0000259" key="10">
    <source>
        <dbReference type="PROSITE" id="PS50157"/>
    </source>
</evidence>
<feature type="domain" description="C2H2-type" evidence="10">
    <location>
        <begin position="1079"/>
        <end position="1106"/>
    </location>
</feature>
<comment type="subcellular location">
    <subcellularLocation>
        <location evidence="1">Nucleus</location>
    </subcellularLocation>
</comment>
<evidence type="ECO:0000256" key="2">
    <source>
        <dbReference type="ARBA" id="ARBA00022723"/>
    </source>
</evidence>
<feature type="domain" description="C2H2-type" evidence="10">
    <location>
        <begin position="579"/>
        <end position="607"/>
    </location>
</feature>
<dbReference type="GO" id="GO:0000981">
    <property type="term" value="F:DNA-binding transcription factor activity, RNA polymerase II-specific"/>
    <property type="evidence" value="ECO:0007669"/>
    <property type="project" value="TreeGrafter"/>
</dbReference>
<reference evidence="12" key="1">
    <citation type="submission" date="2022-07" db="EMBL/GenBank/DDBJ databases">
        <authorList>
            <person name="Trinca V."/>
            <person name="Uliana J.V.C."/>
            <person name="Torres T.T."/>
            <person name="Ward R.J."/>
            <person name="Monesi N."/>
        </authorList>
    </citation>
    <scope>NUCLEOTIDE SEQUENCE</scope>
    <source>
        <strain evidence="12">HSMRA1968</strain>
        <tissue evidence="12">Whole embryos</tissue>
    </source>
</reference>
<feature type="domain" description="ZAD" evidence="11">
    <location>
        <begin position="9"/>
        <end position="85"/>
    </location>
</feature>
<feature type="binding site" evidence="8">
    <location>
        <position position="58"/>
    </location>
    <ligand>
        <name>Zn(2+)</name>
        <dbReference type="ChEBI" id="CHEBI:29105"/>
    </ligand>
</feature>
<keyword evidence="4 7" id="KW-0863">Zinc-finger</keyword>
<feature type="compositionally biased region" description="Acidic residues" evidence="9">
    <location>
        <begin position="772"/>
        <end position="798"/>
    </location>
</feature>
<evidence type="ECO:0000256" key="6">
    <source>
        <dbReference type="ARBA" id="ARBA00023242"/>
    </source>
</evidence>
<feature type="domain" description="C2H2-type" evidence="10">
    <location>
        <begin position="1140"/>
        <end position="1167"/>
    </location>
</feature>
<evidence type="ECO:0000256" key="9">
    <source>
        <dbReference type="SAM" id="MobiDB-lite"/>
    </source>
</evidence>
<evidence type="ECO:0000256" key="3">
    <source>
        <dbReference type="ARBA" id="ARBA00022737"/>
    </source>
</evidence>
<feature type="binding site" evidence="8">
    <location>
        <position position="61"/>
    </location>
    <ligand>
        <name>Zn(2+)</name>
        <dbReference type="ChEBI" id="CHEBI:29105"/>
    </ligand>
</feature>
<dbReference type="GO" id="GO:0005634">
    <property type="term" value="C:nucleus"/>
    <property type="evidence" value="ECO:0007669"/>
    <property type="project" value="UniProtKB-SubCell"/>
</dbReference>
<dbReference type="InterPro" id="IPR036236">
    <property type="entry name" value="Znf_C2H2_sf"/>
</dbReference>
<dbReference type="SUPFAM" id="SSF57667">
    <property type="entry name" value="beta-beta-alpha zinc fingers"/>
    <property type="match status" value="4"/>
</dbReference>
<feature type="compositionally biased region" description="Low complexity" evidence="9">
    <location>
        <begin position="99"/>
        <end position="116"/>
    </location>
</feature>
<keyword evidence="2 8" id="KW-0479">Metal-binding</keyword>
<dbReference type="Pfam" id="PF12874">
    <property type="entry name" value="zf-met"/>
    <property type="match status" value="1"/>
</dbReference>
<accession>A0A9Q0MUP5</accession>
<evidence type="ECO:0000256" key="4">
    <source>
        <dbReference type="ARBA" id="ARBA00022771"/>
    </source>
</evidence>
<feature type="domain" description="C2H2-type" evidence="10">
    <location>
        <begin position="1019"/>
        <end position="1046"/>
    </location>
</feature>
<feature type="domain" description="C2H2-type" evidence="10">
    <location>
        <begin position="1334"/>
        <end position="1361"/>
    </location>
</feature>
<feature type="compositionally biased region" description="Polar residues" evidence="9">
    <location>
        <begin position="932"/>
        <end position="951"/>
    </location>
</feature>
<evidence type="ECO:0000256" key="5">
    <source>
        <dbReference type="ARBA" id="ARBA00022833"/>
    </source>
</evidence>
<feature type="compositionally biased region" description="Low complexity" evidence="9">
    <location>
        <begin position="1376"/>
        <end position="1413"/>
    </location>
</feature>
<dbReference type="SMART" id="SM00868">
    <property type="entry name" value="zf-AD"/>
    <property type="match status" value="1"/>
</dbReference>
<feature type="compositionally biased region" description="Acidic residues" evidence="9">
    <location>
        <begin position="162"/>
        <end position="178"/>
    </location>
</feature>
<dbReference type="SMART" id="SM00355">
    <property type="entry name" value="ZnF_C2H2"/>
    <property type="match status" value="21"/>
</dbReference>
<dbReference type="EMBL" id="WJQU01000003">
    <property type="protein sequence ID" value="KAJ6637460.1"/>
    <property type="molecule type" value="Genomic_DNA"/>
</dbReference>
<dbReference type="Pfam" id="PF00096">
    <property type="entry name" value="zf-C2H2"/>
    <property type="match status" value="3"/>
</dbReference>
<feature type="domain" description="C2H2-type" evidence="10">
    <location>
        <begin position="699"/>
        <end position="727"/>
    </location>
</feature>
<feature type="binding site" evidence="8">
    <location>
        <position position="14"/>
    </location>
    <ligand>
        <name>Zn(2+)</name>
        <dbReference type="ChEBI" id="CHEBI:29105"/>
    </ligand>
</feature>
<proteinExistence type="predicted"/>
<feature type="domain" description="C2H2-type" evidence="10">
    <location>
        <begin position="965"/>
        <end position="993"/>
    </location>
</feature>
<dbReference type="Gene3D" id="3.30.160.60">
    <property type="entry name" value="Classic Zinc Finger"/>
    <property type="match status" value="8"/>
</dbReference>
<protein>
    <submittedName>
        <fullName evidence="12">Zinc finger protein</fullName>
    </submittedName>
</protein>
<keyword evidence="3" id="KW-0677">Repeat</keyword>
<evidence type="ECO:0000313" key="13">
    <source>
        <dbReference type="Proteomes" id="UP001151699"/>
    </source>
</evidence>
<keyword evidence="6" id="KW-0539">Nucleus</keyword>
<dbReference type="PROSITE" id="PS51915">
    <property type="entry name" value="ZAD"/>
    <property type="match status" value="1"/>
</dbReference>
<dbReference type="PANTHER" id="PTHR24394:SF29">
    <property type="entry name" value="MYONEURIN"/>
    <property type="match status" value="1"/>
</dbReference>
<feature type="domain" description="C2H2-type" evidence="10">
    <location>
        <begin position="610"/>
        <end position="638"/>
    </location>
</feature>
<comment type="caution">
    <text evidence="12">The sequence shown here is derived from an EMBL/GenBank/DDBJ whole genome shotgun (WGS) entry which is preliminary data.</text>
</comment>
<dbReference type="InterPro" id="IPR012934">
    <property type="entry name" value="Znf_AD"/>
</dbReference>
<organism evidence="12 13">
    <name type="scientific">Pseudolycoriella hygida</name>
    <dbReference type="NCBI Taxonomy" id="35572"/>
    <lineage>
        <taxon>Eukaryota</taxon>
        <taxon>Metazoa</taxon>
        <taxon>Ecdysozoa</taxon>
        <taxon>Arthropoda</taxon>
        <taxon>Hexapoda</taxon>
        <taxon>Insecta</taxon>
        <taxon>Pterygota</taxon>
        <taxon>Neoptera</taxon>
        <taxon>Endopterygota</taxon>
        <taxon>Diptera</taxon>
        <taxon>Nematocera</taxon>
        <taxon>Sciaroidea</taxon>
        <taxon>Sciaridae</taxon>
        <taxon>Pseudolycoriella</taxon>
    </lineage>
</organism>
<feature type="region of interest" description="Disordered" evidence="9">
    <location>
        <begin position="96"/>
        <end position="118"/>
    </location>
</feature>
<dbReference type="Pfam" id="PF07776">
    <property type="entry name" value="zf-AD"/>
    <property type="match status" value="1"/>
</dbReference>
<keyword evidence="13" id="KW-1185">Reference proteome</keyword>
<evidence type="ECO:0000313" key="12">
    <source>
        <dbReference type="EMBL" id="KAJ6637460.1"/>
    </source>
</evidence>
<dbReference type="PROSITE" id="PS00028">
    <property type="entry name" value="ZINC_FINGER_C2H2_1"/>
    <property type="match status" value="16"/>
</dbReference>
<feature type="domain" description="C2H2-type" evidence="10">
    <location>
        <begin position="258"/>
        <end position="279"/>
    </location>
</feature>
<dbReference type="Gene3D" id="3.40.1800.20">
    <property type="match status" value="1"/>
</dbReference>
<dbReference type="Proteomes" id="UP001151699">
    <property type="component" value="Chromosome X"/>
</dbReference>
<feature type="domain" description="C2H2-type" evidence="10">
    <location>
        <begin position="1197"/>
        <end position="1224"/>
    </location>
</feature>
<feature type="compositionally biased region" description="Polar residues" evidence="9">
    <location>
        <begin position="137"/>
        <end position="153"/>
    </location>
</feature>
<feature type="region of interest" description="Disordered" evidence="9">
    <location>
        <begin position="932"/>
        <end position="953"/>
    </location>
</feature>
<evidence type="ECO:0000256" key="7">
    <source>
        <dbReference type="PROSITE-ProRule" id="PRU00042"/>
    </source>
</evidence>
<feature type="domain" description="C2H2-type" evidence="10">
    <location>
        <begin position="449"/>
        <end position="477"/>
    </location>
</feature>
<dbReference type="PANTHER" id="PTHR24394">
    <property type="entry name" value="ZINC FINGER PROTEIN"/>
    <property type="match status" value="1"/>
</dbReference>